<evidence type="ECO:0000313" key="5">
    <source>
        <dbReference type="Proteomes" id="UP001367508"/>
    </source>
</evidence>
<proteinExistence type="predicted"/>
<protein>
    <submittedName>
        <fullName evidence="4">Uncharacterized protein</fullName>
    </submittedName>
</protein>
<accession>A0AAN9PHN3</accession>
<dbReference type="AlphaFoldDB" id="A0AAN9PHN3"/>
<evidence type="ECO:0000313" key="3">
    <source>
        <dbReference type="EMBL" id="KAK7298510.1"/>
    </source>
</evidence>
<evidence type="ECO:0000313" key="4">
    <source>
        <dbReference type="EMBL" id="KAK7298806.1"/>
    </source>
</evidence>
<reference evidence="4 5" key="1">
    <citation type="submission" date="2024-01" db="EMBL/GenBank/DDBJ databases">
        <title>The genomes of 5 underutilized Papilionoideae crops provide insights into root nodulation and disease resistanc.</title>
        <authorList>
            <person name="Jiang F."/>
        </authorList>
    </citation>
    <scope>NUCLEOTIDE SEQUENCE [LARGE SCALE GENOMIC DNA]</scope>
    <source>
        <strain evidence="4">LVBAO_FW01</strain>
        <tissue evidence="4">Leaves</tissue>
    </source>
</reference>
<sequence length="88" mass="10372">MSIRYYHLSSRKGAFTSHNGLGPCLASDIGCADRRLATSHLERSIYEPRAFRVERHKESLNKIVKGFERRERIRTERVFRSCISFRQE</sequence>
<dbReference type="EMBL" id="JAYMYQ010000028">
    <property type="protein sequence ID" value="KAK7298340.1"/>
    <property type="molecule type" value="Genomic_DNA"/>
</dbReference>
<comment type="caution">
    <text evidence="4">The sequence shown here is derived from an EMBL/GenBank/DDBJ whole genome shotgun (WGS) entry which is preliminary data.</text>
</comment>
<dbReference type="EMBL" id="JAYMYQ010000096">
    <property type="protein sequence ID" value="KAK7295931.1"/>
    <property type="molecule type" value="Genomic_DNA"/>
</dbReference>
<evidence type="ECO:0000313" key="2">
    <source>
        <dbReference type="EMBL" id="KAK7298340.1"/>
    </source>
</evidence>
<gene>
    <name evidence="4" type="ORF">VNO77_46350</name>
    <name evidence="2" type="ORF">VNO77_46796</name>
    <name evidence="3" type="ORF">VNO77_46972</name>
    <name evidence="1" type="ORF">VNO77_51057</name>
</gene>
<keyword evidence="5" id="KW-1185">Reference proteome</keyword>
<dbReference type="EMBL" id="JAYMYQ010000028">
    <property type="protein sequence ID" value="KAK7298510.1"/>
    <property type="molecule type" value="Genomic_DNA"/>
</dbReference>
<name>A0AAN9PHN3_CANGL</name>
<dbReference type="Proteomes" id="UP001367508">
    <property type="component" value="Unassembled WGS sequence"/>
</dbReference>
<dbReference type="EMBL" id="JAYMYQ010000024">
    <property type="protein sequence ID" value="KAK7298806.1"/>
    <property type="molecule type" value="Genomic_DNA"/>
</dbReference>
<organism evidence="4 5">
    <name type="scientific">Canavalia gladiata</name>
    <name type="common">Sword bean</name>
    <name type="synonym">Dolichos gladiatus</name>
    <dbReference type="NCBI Taxonomy" id="3824"/>
    <lineage>
        <taxon>Eukaryota</taxon>
        <taxon>Viridiplantae</taxon>
        <taxon>Streptophyta</taxon>
        <taxon>Embryophyta</taxon>
        <taxon>Tracheophyta</taxon>
        <taxon>Spermatophyta</taxon>
        <taxon>Magnoliopsida</taxon>
        <taxon>eudicotyledons</taxon>
        <taxon>Gunneridae</taxon>
        <taxon>Pentapetalae</taxon>
        <taxon>rosids</taxon>
        <taxon>fabids</taxon>
        <taxon>Fabales</taxon>
        <taxon>Fabaceae</taxon>
        <taxon>Papilionoideae</taxon>
        <taxon>50 kb inversion clade</taxon>
        <taxon>NPAAA clade</taxon>
        <taxon>indigoferoid/millettioid clade</taxon>
        <taxon>Phaseoleae</taxon>
        <taxon>Canavalia</taxon>
    </lineage>
</organism>
<evidence type="ECO:0000313" key="1">
    <source>
        <dbReference type="EMBL" id="KAK7295931.1"/>
    </source>
</evidence>